<protein>
    <submittedName>
        <fullName evidence="9">Retrovirus-related Pol polyprotein from transposon TNT 1-94</fullName>
    </submittedName>
</protein>
<evidence type="ECO:0000256" key="1">
    <source>
        <dbReference type="ARBA" id="ARBA00022670"/>
    </source>
</evidence>
<dbReference type="SUPFAM" id="SSF53098">
    <property type="entry name" value="Ribonuclease H-like"/>
    <property type="match status" value="1"/>
</dbReference>
<dbReference type="Pfam" id="PF14223">
    <property type="entry name" value="Retrotran_gag_2"/>
    <property type="match status" value="1"/>
</dbReference>
<dbReference type="Gene3D" id="3.30.420.10">
    <property type="entry name" value="Ribonuclease H-like superfamily/Ribonuclease H"/>
    <property type="match status" value="1"/>
</dbReference>
<dbReference type="InterPro" id="IPR001878">
    <property type="entry name" value="Znf_CCHC"/>
</dbReference>
<dbReference type="PANTHER" id="PTHR42648:SF28">
    <property type="entry name" value="TRANSPOSON-ENCODED PROTEIN WITH RIBONUCLEASE H-LIKE AND RETROVIRUS ZINC FINGER-LIKE DOMAINS"/>
    <property type="match status" value="1"/>
</dbReference>
<feature type="region of interest" description="Disordered" evidence="6">
    <location>
        <begin position="598"/>
        <end position="674"/>
    </location>
</feature>
<dbReference type="Proteomes" id="UP000429607">
    <property type="component" value="Unassembled WGS sequence"/>
</dbReference>
<evidence type="ECO:0000256" key="6">
    <source>
        <dbReference type="SAM" id="MobiDB-lite"/>
    </source>
</evidence>
<evidence type="ECO:0000256" key="5">
    <source>
        <dbReference type="PROSITE-ProRule" id="PRU00047"/>
    </source>
</evidence>
<evidence type="ECO:0000313" key="10">
    <source>
        <dbReference type="Proteomes" id="UP000429607"/>
    </source>
</evidence>
<organism evidence="9 10">
    <name type="scientific">Phytophthora rubi</name>
    <dbReference type="NCBI Taxonomy" id="129364"/>
    <lineage>
        <taxon>Eukaryota</taxon>
        <taxon>Sar</taxon>
        <taxon>Stramenopiles</taxon>
        <taxon>Oomycota</taxon>
        <taxon>Peronosporomycetes</taxon>
        <taxon>Peronosporales</taxon>
        <taxon>Peronosporaceae</taxon>
        <taxon>Phytophthora</taxon>
    </lineage>
</organism>
<dbReference type="InterPro" id="IPR057670">
    <property type="entry name" value="SH3_retrovirus"/>
</dbReference>
<sequence length="1205" mass="134348">MEMSEGGNVLHHCNEVLNISAKLSSIGAKMEDEDVAICLLRSLPKSYENVVLNLEMSSAELRSQDVVKVLTKEHIKRQGEKTATVKTENAAKAVNTDRESRQCTYCGKLGHMVDKCWTKQKDENRGPRRGGNGNGNGPFAVSLECGVSTGKNVSGMWAADSGATHHICNDKAKFAHLIERNEGELSVADGNKAAIMGVGTIVEQVVLPNGDEREIEIKNALYVPSMSKNLLSVPQINKSGKFQVVFDGIKMQIAHKGSKQVVATANLMDGLYWLQTPQRSANAATSGKIVDLHARMGHAPVEVLRKMVDNHMIKDAKAPSKSSGPSLCRGCQQGKMVQKPFPSNHDKRRYDTFELLHFDICGPMEENSLGGSKYLLLIVDEASGCMKGFCLRAKSESEDCIKTYIMKVQKQFGKKVKFVRHDGAREFATNSLKAFYEDEGIEQQTTVPYAHQTNGTAERAIRTIVTIGRSMLHHAKLDKCFWAEAAMTAIYVKNRLPSPKIEHKTPFEIVYKSKPSVKHMRVFGCRTYILTPKEKRLKWDPKARAGIFLGYEEVSKAYRLYDIEAGQVVISRDVNFDESTFGLSPTISDEDVDDLDFESLDIDNDGSRQTEYTQAGKRKSRPSDEDEAARRPRAVRHRPGLEEASAPNYSSPHRADADEEEKHGDEDDDSTPPVFWRASANAVEAGDLSEPTTFQEAVNGPDQVHWRKAIRAELESMRLRGVFRAAKLPNGQRAIGTKWVFKIKRKADGSIEKYKARLVAKGFKQKYGIDYTETFSPVVKYVTLRMIIAIAKYFGWPLDQLDVVTAFLYGIMKELVFCAVPEGVDLDGDFDCLELVKAIYGLKQASRVWNETFDDFVCSIGFQVSAFDPCLYIKVVDGHCVLVLVYVDDVLITGSSPELISRTKTDLKTRFEMTDSGKCAFVLGIELVDGPDGSVTMCQRRYVDDILKRFAMDECKAVVSPVDMSTRLVPSDAATKVNAPFREAVGALMHLMTATRPDIAYAVGYVSRFMENPQEEHWVAVKRIFRYLQGTKTHGICFKPGDNIDFRGYSDADWAGDLADRKSTSGYTFMLMGAPVSWGSKKQSSVSLSTSEAEYIALSLAIQEGKWIHRLLCEILAATNETGPELKIREDNQSCIKMTKNPVNHGRAKHIDIKYHHIRDEVKRGEVKLEYCETSLMLADIMTKALPGPRHMDLTTALGIHACSH</sequence>
<dbReference type="InterPro" id="IPR001584">
    <property type="entry name" value="Integrase_cat-core"/>
</dbReference>
<dbReference type="GO" id="GO:0006508">
    <property type="term" value="P:proteolysis"/>
    <property type="evidence" value="ECO:0007669"/>
    <property type="project" value="UniProtKB-KW"/>
</dbReference>
<dbReference type="GO" id="GO:0008270">
    <property type="term" value="F:zinc ion binding"/>
    <property type="evidence" value="ECO:0007669"/>
    <property type="project" value="UniProtKB-KW"/>
</dbReference>
<keyword evidence="2" id="KW-0479">Metal-binding</keyword>
<dbReference type="SUPFAM" id="SSF56672">
    <property type="entry name" value="DNA/RNA polymerases"/>
    <property type="match status" value="1"/>
</dbReference>
<dbReference type="InterPro" id="IPR036875">
    <property type="entry name" value="Znf_CCHC_sf"/>
</dbReference>
<name>A0A6A3HS94_9STRA</name>
<dbReference type="Pfam" id="PF25597">
    <property type="entry name" value="SH3_retrovirus"/>
    <property type="match status" value="1"/>
</dbReference>
<dbReference type="EMBL" id="QXFV01003979">
    <property type="protein sequence ID" value="KAE8972541.1"/>
    <property type="molecule type" value="Genomic_DNA"/>
</dbReference>
<evidence type="ECO:0000256" key="3">
    <source>
        <dbReference type="ARBA" id="ARBA00022750"/>
    </source>
</evidence>
<keyword evidence="1" id="KW-0645">Protease</keyword>
<dbReference type="InterPro" id="IPR054722">
    <property type="entry name" value="PolX-like_BBD"/>
</dbReference>
<evidence type="ECO:0000256" key="4">
    <source>
        <dbReference type="ARBA" id="ARBA00022801"/>
    </source>
</evidence>
<dbReference type="CDD" id="cd09272">
    <property type="entry name" value="RNase_HI_RT_Ty1"/>
    <property type="match status" value="1"/>
</dbReference>
<keyword evidence="5" id="KW-0863">Zinc-finger</keyword>
<accession>A0A6A3HS94</accession>
<evidence type="ECO:0000313" key="9">
    <source>
        <dbReference type="EMBL" id="KAE8972541.1"/>
    </source>
</evidence>
<reference evidence="9 10" key="1">
    <citation type="submission" date="2018-09" db="EMBL/GenBank/DDBJ databases">
        <title>Genomic investigation of the strawberry pathogen Phytophthora fragariae indicates pathogenicity is determined by transcriptional variation in three key races.</title>
        <authorList>
            <person name="Adams T.M."/>
            <person name="Armitage A.D."/>
            <person name="Sobczyk M.K."/>
            <person name="Bates H.J."/>
            <person name="Dunwell J.M."/>
            <person name="Nellist C.F."/>
            <person name="Harrison R.J."/>
        </authorList>
    </citation>
    <scope>NUCLEOTIDE SEQUENCE [LARGE SCALE GENOMIC DNA]</scope>
    <source>
        <strain evidence="9 10">SCRP249</strain>
    </source>
</reference>
<feature type="domain" description="Integrase catalytic" evidence="8">
    <location>
        <begin position="338"/>
        <end position="514"/>
    </location>
</feature>
<keyword evidence="5" id="KW-0862">Zinc</keyword>
<dbReference type="InterPro" id="IPR013103">
    <property type="entry name" value="RVT_2"/>
</dbReference>
<dbReference type="GO" id="GO:0004190">
    <property type="term" value="F:aspartic-type endopeptidase activity"/>
    <property type="evidence" value="ECO:0007669"/>
    <property type="project" value="UniProtKB-KW"/>
</dbReference>
<dbReference type="PROSITE" id="PS50158">
    <property type="entry name" value="ZF_CCHC"/>
    <property type="match status" value="1"/>
</dbReference>
<dbReference type="InterPro" id="IPR012337">
    <property type="entry name" value="RNaseH-like_sf"/>
</dbReference>
<dbReference type="Pfam" id="PF22936">
    <property type="entry name" value="Pol_BBD"/>
    <property type="match status" value="1"/>
</dbReference>
<dbReference type="InterPro" id="IPR043502">
    <property type="entry name" value="DNA/RNA_pol_sf"/>
</dbReference>
<keyword evidence="3" id="KW-0064">Aspartyl protease</keyword>
<dbReference type="InterPro" id="IPR039537">
    <property type="entry name" value="Retrotran_Ty1/copia-like"/>
</dbReference>
<dbReference type="InterPro" id="IPR036397">
    <property type="entry name" value="RNaseH_sf"/>
</dbReference>
<dbReference type="GO" id="GO:0003676">
    <property type="term" value="F:nucleic acid binding"/>
    <property type="evidence" value="ECO:0007669"/>
    <property type="project" value="InterPro"/>
</dbReference>
<feature type="compositionally biased region" description="Basic and acidic residues" evidence="6">
    <location>
        <begin position="653"/>
        <end position="665"/>
    </location>
</feature>
<dbReference type="PANTHER" id="PTHR42648">
    <property type="entry name" value="TRANSPOSASE, PUTATIVE-RELATED"/>
    <property type="match status" value="1"/>
</dbReference>
<feature type="domain" description="CCHC-type" evidence="7">
    <location>
        <begin position="103"/>
        <end position="116"/>
    </location>
</feature>
<evidence type="ECO:0000259" key="7">
    <source>
        <dbReference type="PROSITE" id="PS50158"/>
    </source>
</evidence>
<evidence type="ECO:0000256" key="2">
    <source>
        <dbReference type="ARBA" id="ARBA00022723"/>
    </source>
</evidence>
<proteinExistence type="predicted"/>
<dbReference type="GO" id="GO:0015074">
    <property type="term" value="P:DNA integration"/>
    <property type="evidence" value="ECO:0007669"/>
    <property type="project" value="InterPro"/>
</dbReference>
<gene>
    <name evidence="9" type="ORF">PR001_g26578</name>
</gene>
<keyword evidence="4" id="KW-0378">Hydrolase</keyword>
<evidence type="ECO:0000259" key="8">
    <source>
        <dbReference type="PROSITE" id="PS50994"/>
    </source>
</evidence>
<dbReference type="Pfam" id="PF07727">
    <property type="entry name" value="RVT_2"/>
    <property type="match status" value="1"/>
</dbReference>
<dbReference type="AlphaFoldDB" id="A0A6A3HS94"/>
<dbReference type="PROSITE" id="PS50994">
    <property type="entry name" value="INTEGRASE"/>
    <property type="match status" value="1"/>
</dbReference>
<comment type="caution">
    <text evidence="9">The sequence shown here is derived from an EMBL/GenBank/DDBJ whole genome shotgun (WGS) entry which is preliminary data.</text>
</comment>
<dbReference type="SUPFAM" id="SSF57756">
    <property type="entry name" value="Retrovirus zinc finger-like domains"/>
    <property type="match status" value="1"/>
</dbReference>